<evidence type="ECO:0000256" key="5">
    <source>
        <dbReference type="ARBA" id="ARBA00023180"/>
    </source>
</evidence>
<evidence type="ECO:0000313" key="8">
    <source>
        <dbReference type="Proteomes" id="UP000001940"/>
    </source>
</evidence>
<dbReference type="PANTHER" id="PTHR46671">
    <property type="entry name" value="PROTEIN CBG11221"/>
    <property type="match status" value="1"/>
</dbReference>
<evidence type="ECO:0000313" key="9">
    <source>
        <dbReference type="WormBase" id="T27F6.1"/>
    </source>
</evidence>
<dbReference type="AGR" id="WB:WBGene00012102"/>
<dbReference type="WormBase" id="T27F6.1">
    <property type="protein sequence ID" value="CE54383"/>
    <property type="gene ID" value="WBGene00012102"/>
</dbReference>
<dbReference type="EMBL" id="BX284601">
    <property type="protein sequence ID" value="CAB04881.4"/>
    <property type="molecule type" value="Genomic_DNA"/>
</dbReference>
<feature type="transmembrane region" description="Helical" evidence="6">
    <location>
        <begin position="6"/>
        <end position="25"/>
    </location>
</feature>
<evidence type="ECO:0000256" key="4">
    <source>
        <dbReference type="ARBA" id="ARBA00023136"/>
    </source>
</evidence>
<keyword evidence="5" id="KW-0325">Glycoprotein</keyword>
<accession>A0A8S0XG47</accession>
<gene>
    <name evidence="7" type="ORF">CELE_T27F6.1</name>
    <name evidence="7 9" type="ORF">T27F6.1</name>
</gene>
<proteinExistence type="predicted"/>
<dbReference type="SMR" id="A0A8S0XG47"/>
<evidence type="ECO:0000256" key="6">
    <source>
        <dbReference type="SAM" id="Phobius"/>
    </source>
</evidence>
<keyword evidence="8" id="KW-1185">Reference proteome</keyword>
<keyword evidence="6" id="KW-1133">Transmembrane helix</keyword>
<keyword evidence="2" id="KW-0328">Glycosyltransferase</keyword>
<dbReference type="Proteomes" id="UP000001940">
    <property type="component" value="Chromosome I"/>
</dbReference>
<dbReference type="GO" id="GO:0016757">
    <property type="term" value="F:glycosyltransferase activity"/>
    <property type="evidence" value="ECO:0007669"/>
    <property type="project" value="UniProtKB-KW"/>
</dbReference>
<protein>
    <submittedName>
        <fullName evidence="7">Uncharacterized protein</fullName>
    </submittedName>
</protein>
<evidence type="ECO:0000313" key="7">
    <source>
        <dbReference type="EMBL" id="CAB04881.4"/>
    </source>
</evidence>
<keyword evidence="3" id="KW-0808">Transferase</keyword>
<reference evidence="7 8" key="1">
    <citation type="journal article" date="1998" name="Science">
        <title>Genome sequence of the nematode C. elegans: a platform for investigating biology.</title>
        <authorList>
            <consortium name="The C. elegans sequencing consortium"/>
            <person name="Sulson J.E."/>
            <person name="Waterston R."/>
        </authorList>
    </citation>
    <scope>NUCLEOTIDE SEQUENCE [LARGE SCALE GENOMIC DNA]</scope>
    <source>
        <strain evidence="7 8">Bristol N2</strain>
    </source>
</reference>
<dbReference type="Pfam" id="PF02485">
    <property type="entry name" value="Branch"/>
    <property type="match status" value="1"/>
</dbReference>
<evidence type="ECO:0000256" key="2">
    <source>
        <dbReference type="ARBA" id="ARBA00022676"/>
    </source>
</evidence>
<dbReference type="InterPro" id="IPR003406">
    <property type="entry name" value="Glyco_trans_14"/>
</dbReference>
<keyword evidence="4 6" id="KW-0472">Membrane</keyword>
<sequence>MNRSHYFWSFILLVALLCTLNWFLYNYQVYRNHYWSYTQNSSFQEDIAKFYPTSNKDVFVYRRRPETENVNCGQVLAGDTAYLKTVTGEYRIKIAENESLNMSCEAVMDRILSRDHVLRPLENGVAFARVVYMDYELIEKHVEMSYHPQNSFCFAIDKKAAKEFKERMQAMASCLPNVLLLPDDLSVDSHGHNTNLAHYNCLRALINKPGWNYAILLQNHDLITKSVYELEKIFNWLGGANDVAIRPELGRLDKKHFKWDPMSLKLFRNESEIDPVILNTTLKFAKGAVQSSLSRAAVDWMTRTVDLTTFIDQWNHGTYGVDEQFTQAFQISDFLGMPGHFTDKCIKKGIITEGITRFAQWTHGDQSKCASKKSRHGICIMGIEHLSMMAKSEHLMFNKVLPLFDYSIIECTAELLFNRTFLGQIHHPLNEEYYSNMINVLYHKHHHEPNYTFNCDNDH</sequence>
<evidence type="ECO:0000256" key="3">
    <source>
        <dbReference type="ARBA" id="ARBA00022679"/>
    </source>
</evidence>
<dbReference type="OrthoDB" id="2019572at2759"/>
<keyword evidence="6" id="KW-0812">Transmembrane</keyword>
<dbReference type="PANTHER" id="PTHR46671:SF10">
    <property type="entry name" value="ALPHA-1,6-MANNOSYL-GLYCOPROTEIN 6-BETA-N-ACETYLGLUCOSAMINYLTRANSFERASE-RELATED"/>
    <property type="match status" value="1"/>
</dbReference>
<dbReference type="AlphaFoldDB" id="A0A8S0XG47"/>
<dbReference type="GO" id="GO:0016020">
    <property type="term" value="C:membrane"/>
    <property type="evidence" value="ECO:0007669"/>
    <property type="project" value="UniProtKB-SubCell"/>
</dbReference>
<comment type="subcellular location">
    <subcellularLocation>
        <location evidence="1">Membrane</location>
        <topology evidence="1">Single-pass type II membrane protein</topology>
    </subcellularLocation>
</comment>
<name>A0A8S0XG47_CAEEL</name>
<organism evidence="7 8">
    <name type="scientific">Caenorhabditis elegans</name>
    <dbReference type="NCBI Taxonomy" id="6239"/>
    <lineage>
        <taxon>Eukaryota</taxon>
        <taxon>Metazoa</taxon>
        <taxon>Ecdysozoa</taxon>
        <taxon>Nematoda</taxon>
        <taxon>Chromadorea</taxon>
        <taxon>Rhabditida</taxon>
        <taxon>Rhabditina</taxon>
        <taxon>Rhabditomorpha</taxon>
        <taxon>Rhabditoidea</taxon>
        <taxon>Rhabditidae</taxon>
        <taxon>Peloderinae</taxon>
        <taxon>Caenorhabditis</taxon>
    </lineage>
</organism>
<evidence type="ECO:0000256" key="1">
    <source>
        <dbReference type="ARBA" id="ARBA00004606"/>
    </source>
</evidence>